<keyword evidence="2" id="KW-1185">Reference proteome</keyword>
<comment type="caution">
    <text evidence="1">The sequence shown here is derived from an EMBL/GenBank/DDBJ whole genome shotgun (WGS) entry which is preliminary data.</text>
</comment>
<dbReference type="Proteomes" id="UP001184150">
    <property type="component" value="Unassembled WGS sequence"/>
</dbReference>
<dbReference type="RefSeq" id="WP_022677432.1">
    <property type="nucleotide sequence ID" value="NZ_CP140000.1"/>
</dbReference>
<proteinExistence type="predicted"/>
<protein>
    <submittedName>
        <fullName evidence="1">Uncharacterized protein</fullName>
    </submittedName>
</protein>
<evidence type="ECO:0000313" key="1">
    <source>
        <dbReference type="EMBL" id="MDR6510380.1"/>
    </source>
</evidence>
<accession>A0ABU1MJ91</accession>
<reference evidence="1 2" key="1">
    <citation type="submission" date="2023-07" db="EMBL/GenBank/DDBJ databases">
        <title>Sorghum-associated microbial communities from plants grown in Nebraska, USA.</title>
        <authorList>
            <person name="Schachtman D."/>
        </authorList>
    </citation>
    <scope>NUCLEOTIDE SEQUENCE [LARGE SCALE GENOMIC DNA]</scope>
    <source>
        <strain evidence="1 2">DS1027</strain>
    </source>
</reference>
<name>A0ABU1MJ91_9SPHN</name>
<evidence type="ECO:0000313" key="2">
    <source>
        <dbReference type="Proteomes" id="UP001184150"/>
    </source>
</evidence>
<organism evidence="1 2">
    <name type="scientific">Novosphingobium capsulatum</name>
    <dbReference type="NCBI Taxonomy" id="13688"/>
    <lineage>
        <taxon>Bacteria</taxon>
        <taxon>Pseudomonadati</taxon>
        <taxon>Pseudomonadota</taxon>
        <taxon>Alphaproteobacteria</taxon>
        <taxon>Sphingomonadales</taxon>
        <taxon>Sphingomonadaceae</taxon>
        <taxon>Novosphingobium</taxon>
    </lineage>
</organism>
<dbReference type="EMBL" id="JAVDRD010000002">
    <property type="protein sequence ID" value="MDR6510380.1"/>
    <property type="molecule type" value="Genomic_DNA"/>
</dbReference>
<sequence length="95" mass="9929">MSQPNAQKPMDPLAQRALFARAVDLLGGIKAAGQAIGESELGMAALLSGAEPLHPRVLERASKALIAHADACRAMERRISPAFTANLTNAQIGRG</sequence>
<gene>
    <name evidence="1" type="ORF">J2792_001240</name>
</gene>